<dbReference type="Gene3D" id="3.20.20.150">
    <property type="entry name" value="Divalent-metal-dependent TIM barrel enzymes"/>
    <property type="match status" value="1"/>
</dbReference>
<dbReference type="InterPro" id="IPR013022">
    <property type="entry name" value="Xyl_isomerase-like_TIM-brl"/>
</dbReference>
<dbReference type="Gene3D" id="2.60.40.10">
    <property type="entry name" value="Immunoglobulins"/>
    <property type="match status" value="1"/>
</dbReference>
<reference evidence="4" key="1">
    <citation type="submission" date="2022-10" db="EMBL/GenBank/DDBJ databases">
        <title>The WGS of Solirubrobacter sp. CPCC 204708.</title>
        <authorList>
            <person name="Jiang Z."/>
        </authorList>
    </citation>
    <scope>NUCLEOTIDE SEQUENCE</scope>
    <source>
        <strain evidence="4">CPCC 204708</strain>
    </source>
</reference>
<feature type="signal peptide" evidence="2">
    <location>
        <begin position="1"/>
        <end position="28"/>
    </location>
</feature>
<keyword evidence="2" id="KW-0732">Signal</keyword>
<dbReference type="EMBL" id="JAPCID010000027">
    <property type="protein sequence ID" value="MDA0139582.1"/>
    <property type="molecule type" value="Genomic_DNA"/>
</dbReference>
<evidence type="ECO:0000313" key="5">
    <source>
        <dbReference type="Proteomes" id="UP001147700"/>
    </source>
</evidence>
<evidence type="ECO:0000259" key="3">
    <source>
        <dbReference type="Pfam" id="PF01261"/>
    </source>
</evidence>
<dbReference type="Proteomes" id="UP001147700">
    <property type="component" value="Unassembled WGS sequence"/>
</dbReference>
<name>A0ABT4RLZ0_9ACTN</name>
<dbReference type="InterPro" id="IPR036237">
    <property type="entry name" value="Xyl_isomerase-like_sf"/>
</dbReference>
<dbReference type="InterPro" id="IPR013783">
    <property type="entry name" value="Ig-like_fold"/>
</dbReference>
<evidence type="ECO:0000313" key="4">
    <source>
        <dbReference type="EMBL" id="MDA0139582.1"/>
    </source>
</evidence>
<accession>A0ABT4RLZ0</accession>
<keyword evidence="5" id="KW-1185">Reference proteome</keyword>
<dbReference type="PANTHER" id="PTHR12110:SF41">
    <property type="entry name" value="INOSOSE DEHYDRATASE"/>
    <property type="match status" value="1"/>
</dbReference>
<evidence type="ECO:0000256" key="2">
    <source>
        <dbReference type="SAM" id="SignalP"/>
    </source>
</evidence>
<sequence length="627" mass="65712">MKGISRRTRACAVLAATGALALTGTAQAQTTFPEKTGDGVQTGQGSIQTFSHRNFIGNGGGLGANPPALTIAPAADGSSCATGTSDECVWKRLDALYGYYAANGLDNIELYGHPSLPTNDEIEGPYGWKAYRAMLDKHGLHASGWHGSLNESQWPARVAAAKILGLDYIGTGSGQADGENLDSYASILRSAQILDRLGKYSVENGVGPVYVHNHTTEFDRKYMDNGTLKTAWEIMIERTDARYVAFQVDAFWSSDAFDDATGTATAAFINKYANRIKLMHVKDGTRVGAEFNPANQNPPNSRGGSPSAFGEGEVDYRPILAAGKGRVQYYSQENDNATLTTMVTSLRNFKGRGSAIVPAVLGLPTTFPSVAAGTPAASNVVPITIKNTGDAPLDITNIALANNNNQNNQLYQFPGERPGDFAVVDSAACLATDLAPNATCFVNVGFKPTTTDYKSVARLIVQSNADNATESILLNGTSLEGPAELPIGGNVDTVLNLTLSASNTFGTFQPATARNYDQTVLANIVSTAGNAALTVHDPSAAAPGRLVNGTFALSQPVQVNVSQPPANTASAFSPISGTPTSLLTFNGPTAGAVQATIGLRQAIAVNEVLRAGTYSKTLTFTLGTTQP</sequence>
<feature type="domain" description="Xylose isomerase-like TIM barrel" evidence="3">
    <location>
        <begin position="101"/>
        <end position="321"/>
    </location>
</feature>
<proteinExistence type="predicted"/>
<protein>
    <submittedName>
        <fullName evidence="4">TIM barrel protein</fullName>
    </submittedName>
</protein>
<organism evidence="4 5">
    <name type="scientific">Solirubrobacter deserti</name>
    <dbReference type="NCBI Taxonomy" id="2282478"/>
    <lineage>
        <taxon>Bacteria</taxon>
        <taxon>Bacillati</taxon>
        <taxon>Actinomycetota</taxon>
        <taxon>Thermoleophilia</taxon>
        <taxon>Solirubrobacterales</taxon>
        <taxon>Solirubrobacteraceae</taxon>
        <taxon>Solirubrobacter</taxon>
    </lineage>
</organism>
<evidence type="ECO:0000256" key="1">
    <source>
        <dbReference type="SAM" id="MobiDB-lite"/>
    </source>
</evidence>
<dbReference type="PANTHER" id="PTHR12110">
    <property type="entry name" value="HYDROXYPYRUVATE ISOMERASE"/>
    <property type="match status" value="1"/>
</dbReference>
<feature type="chain" id="PRO_5045249834" evidence="2">
    <location>
        <begin position="29"/>
        <end position="627"/>
    </location>
</feature>
<dbReference type="Pfam" id="PF01261">
    <property type="entry name" value="AP_endonuc_2"/>
    <property type="match status" value="1"/>
</dbReference>
<dbReference type="InterPro" id="IPR050312">
    <property type="entry name" value="IolE/XylAMocC-like"/>
</dbReference>
<feature type="region of interest" description="Disordered" evidence="1">
    <location>
        <begin position="290"/>
        <end position="309"/>
    </location>
</feature>
<comment type="caution">
    <text evidence="4">The sequence shown here is derived from an EMBL/GenBank/DDBJ whole genome shotgun (WGS) entry which is preliminary data.</text>
</comment>
<dbReference type="SUPFAM" id="SSF51658">
    <property type="entry name" value="Xylose isomerase-like"/>
    <property type="match status" value="1"/>
</dbReference>
<gene>
    <name evidence="4" type="ORF">OJ962_18930</name>
</gene>
<feature type="compositionally biased region" description="Polar residues" evidence="1">
    <location>
        <begin position="293"/>
        <end position="304"/>
    </location>
</feature>
<dbReference type="RefSeq" id="WP_202952047.1">
    <property type="nucleotide sequence ID" value="NZ_JAPCID010000027.1"/>
</dbReference>